<keyword evidence="1" id="KW-1133">Transmembrane helix</keyword>
<gene>
    <name evidence="3" type="primary">Aste57867_18303</name>
    <name evidence="2" type="ORF">As57867_018241</name>
    <name evidence="3" type="ORF">ASTE57867_18303</name>
</gene>
<keyword evidence="1" id="KW-0812">Transmembrane</keyword>
<organism evidence="3 4">
    <name type="scientific">Aphanomyces stellatus</name>
    <dbReference type="NCBI Taxonomy" id="120398"/>
    <lineage>
        <taxon>Eukaryota</taxon>
        <taxon>Sar</taxon>
        <taxon>Stramenopiles</taxon>
        <taxon>Oomycota</taxon>
        <taxon>Saprolegniomycetes</taxon>
        <taxon>Saprolegniales</taxon>
        <taxon>Verrucalvaceae</taxon>
        <taxon>Aphanomyces</taxon>
    </lineage>
</organism>
<reference evidence="2" key="2">
    <citation type="submission" date="2019-06" db="EMBL/GenBank/DDBJ databases">
        <title>Genomics analysis of Aphanomyces spp. identifies a new class of oomycete effector associated with host adaptation.</title>
        <authorList>
            <person name="Gaulin E."/>
        </authorList>
    </citation>
    <scope>NUCLEOTIDE SEQUENCE</scope>
    <source>
        <strain evidence="2">CBS 578.67</strain>
    </source>
</reference>
<dbReference type="EMBL" id="CAADRA010006404">
    <property type="protein sequence ID" value="VFT95039.1"/>
    <property type="molecule type" value="Genomic_DNA"/>
</dbReference>
<dbReference type="EMBL" id="VJMH01006383">
    <property type="protein sequence ID" value="KAF0690277.1"/>
    <property type="molecule type" value="Genomic_DNA"/>
</dbReference>
<evidence type="ECO:0000256" key="1">
    <source>
        <dbReference type="SAM" id="Phobius"/>
    </source>
</evidence>
<dbReference type="AlphaFoldDB" id="A0A485LAC2"/>
<sequence>MEFETAATVVQLAAAGREMLAASMHLQAVVCVILGAGLMSVYVYLVTSFDRMMRRKQFADRLRMYARRAQEERRKRWSKVKRMQSIPEHASIDDVDHHHHYHHSHRPYQFSL</sequence>
<accession>A0A485LAC2</accession>
<proteinExistence type="predicted"/>
<dbReference type="OrthoDB" id="79075at2759"/>
<evidence type="ECO:0000313" key="3">
    <source>
        <dbReference type="EMBL" id="VFT95039.1"/>
    </source>
</evidence>
<keyword evidence="4" id="KW-1185">Reference proteome</keyword>
<keyword evidence="1" id="KW-0472">Membrane</keyword>
<protein>
    <submittedName>
        <fullName evidence="3">Aste57867_18303 protein</fullName>
    </submittedName>
</protein>
<name>A0A485LAC2_9STRA</name>
<evidence type="ECO:0000313" key="4">
    <source>
        <dbReference type="Proteomes" id="UP000332933"/>
    </source>
</evidence>
<evidence type="ECO:0000313" key="2">
    <source>
        <dbReference type="EMBL" id="KAF0690277.1"/>
    </source>
</evidence>
<feature type="transmembrane region" description="Helical" evidence="1">
    <location>
        <begin position="26"/>
        <end position="46"/>
    </location>
</feature>
<dbReference type="Proteomes" id="UP000332933">
    <property type="component" value="Unassembled WGS sequence"/>
</dbReference>
<reference evidence="3 4" key="1">
    <citation type="submission" date="2019-03" db="EMBL/GenBank/DDBJ databases">
        <authorList>
            <person name="Gaulin E."/>
            <person name="Dumas B."/>
        </authorList>
    </citation>
    <scope>NUCLEOTIDE SEQUENCE [LARGE SCALE GENOMIC DNA]</scope>
    <source>
        <strain evidence="3">CBS 568.67</strain>
    </source>
</reference>